<proteinExistence type="predicted"/>
<dbReference type="EMBL" id="JARIHO010000097">
    <property type="protein sequence ID" value="KAJ7305386.1"/>
    <property type="molecule type" value="Genomic_DNA"/>
</dbReference>
<sequence>HAQSCVPHRTLVCVGSMITIQRVWTHRILSMIDCCCSWIPSVPSAGRYACLVFVAPVCCYAHVVSDDRSYVVDRPTTSACSSLTMNPLVRSHIHSRVDSAPPSILPLEPSPCATQSQYIGFVSVRRPSPVTSRLPLPAPYRSTHPVPDVEDRTVADVLLYGIRRPALYCLWMTRHKRVARAVRATRRGVLPGGSILTRGHTARRGWMDGWEARVRRCVRRLCAGWMQSLRTQ</sequence>
<keyword evidence="2" id="KW-1185">Reference proteome</keyword>
<feature type="non-terminal residue" evidence="1">
    <location>
        <position position="232"/>
    </location>
</feature>
<evidence type="ECO:0000313" key="1">
    <source>
        <dbReference type="EMBL" id="KAJ7305386.1"/>
    </source>
</evidence>
<organism evidence="1 2">
    <name type="scientific">Mycena albidolilacea</name>
    <dbReference type="NCBI Taxonomy" id="1033008"/>
    <lineage>
        <taxon>Eukaryota</taxon>
        <taxon>Fungi</taxon>
        <taxon>Dikarya</taxon>
        <taxon>Basidiomycota</taxon>
        <taxon>Agaricomycotina</taxon>
        <taxon>Agaricomycetes</taxon>
        <taxon>Agaricomycetidae</taxon>
        <taxon>Agaricales</taxon>
        <taxon>Marasmiineae</taxon>
        <taxon>Mycenaceae</taxon>
        <taxon>Mycena</taxon>
    </lineage>
</organism>
<evidence type="ECO:0000313" key="2">
    <source>
        <dbReference type="Proteomes" id="UP001218218"/>
    </source>
</evidence>
<comment type="caution">
    <text evidence="1">The sequence shown here is derived from an EMBL/GenBank/DDBJ whole genome shotgun (WGS) entry which is preliminary data.</text>
</comment>
<reference evidence="1" key="1">
    <citation type="submission" date="2023-03" db="EMBL/GenBank/DDBJ databases">
        <title>Massive genome expansion in bonnet fungi (Mycena s.s.) driven by repeated elements and novel gene families across ecological guilds.</title>
        <authorList>
            <consortium name="Lawrence Berkeley National Laboratory"/>
            <person name="Harder C.B."/>
            <person name="Miyauchi S."/>
            <person name="Viragh M."/>
            <person name="Kuo A."/>
            <person name="Thoen E."/>
            <person name="Andreopoulos B."/>
            <person name="Lu D."/>
            <person name="Skrede I."/>
            <person name="Drula E."/>
            <person name="Henrissat B."/>
            <person name="Morin E."/>
            <person name="Kohler A."/>
            <person name="Barry K."/>
            <person name="LaButti K."/>
            <person name="Morin E."/>
            <person name="Salamov A."/>
            <person name="Lipzen A."/>
            <person name="Mereny Z."/>
            <person name="Hegedus B."/>
            <person name="Baldrian P."/>
            <person name="Stursova M."/>
            <person name="Weitz H."/>
            <person name="Taylor A."/>
            <person name="Grigoriev I.V."/>
            <person name="Nagy L.G."/>
            <person name="Martin F."/>
            <person name="Kauserud H."/>
        </authorList>
    </citation>
    <scope>NUCLEOTIDE SEQUENCE</scope>
    <source>
        <strain evidence="1">CBHHK002</strain>
    </source>
</reference>
<dbReference type="AlphaFoldDB" id="A0AAD6Z2L5"/>
<gene>
    <name evidence="1" type="ORF">DFH08DRAFT_902771</name>
</gene>
<dbReference type="Proteomes" id="UP001218218">
    <property type="component" value="Unassembled WGS sequence"/>
</dbReference>
<name>A0AAD6Z2L5_9AGAR</name>
<accession>A0AAD6Z2L5</accession>
<protein>
    <submittedName>
        <fullName evidence="1">Uncharacterized protein</fullName>
    </submittedName>
</protein>